<accession>A0A3J2HNL5</accession>
<reference evidence="2 3" key="1">
    <citation type="submission" date="2018-10" db="EMBL/GenBank/DDBJ databases">
        <authorList>
            <consortium name="NARMS: The National Antimicrobial Resistance Monitoring System"/>
        </authorList>
    </citation>
    <scope>NUCLEOTIDE SEQUENCE [LARGE SCALE GENOMIC DNA]</scope>
    <source>
        <strain evidence="2 3">CVM N17EC0276</strain>
        <strain evidence="1 4">FSIS11923834</strain>
    </source>
</reference>
<protein>
    <submittedName>
        <fullName evidence="2">Uncharacterized protein</fullName>
    </submittedName>
</protein>
<dbReference type="EMBL" id="AASOHJ010000025">
    <property type="protein sequence ID" value="EFE8675057.1"/>
    <property type="molecule type" value="Genomic_DNA"/>
</dbReference>
<dbReference type="Proteomes" id="UP000533482">
    <property type="component" value="Unassembled WGS sequence"/>
</dbReference>
<evidence type="ECO:0000313" key="1">
    <source>
        <dbReference type="EMBL" id="EFE8675057.1"/>
    </source>
</evidence>
<organism evidence="2 3">
    <name type="scientific">Escherichia coli</name>
    <dbReference type="NCBI Taxonomy" id="562"/>
    <lineage>
        <taxon>Bacteria</taxon>
        <taxon>Pseudomonadati</taxon>
        <taxon>Pseudomonadota</taxon>
        <taxon>Gammaproteobacteria</taxon>
        <taxon>Enterobacterales</taxon>
        <taxon>Enterobacteriaceae</taxon>
        <taxon>Escherichia</taxon>
    </lineage>
</organism>
<proteinExistence type="predicted"/>
<gene>
    <name evidence="2" type="ORF">D9E49_26500</name>
    <name evidence="1" type="ORF">F7N46_18370</name>
</gene>
<sequence length="64" mass="7513">MRVVCAVIFCHERKHHDDPVYAATFVAADDARFMIIQKNVFICHGMFHGQRRAEISLLLNYYEN</sequence>
<dbReference type="AlphaFoldDB" id="A0A3J2HNL5"/>
<dbReference type="Proteomes" id="UP000271175">
    <property type="component" value="Unassembled WGS sequence"/>
</dbReference>
<comment type="caution">
    <text evidence="2">The sequence shown here is derived from an EMBL/GenBank/DDBJ whole genome shotgun (WGS) entry which is preliminary data.</text>
</comment>
<evidence type="ECO:0000313" key="3">
    <source>
        <dbReference type="Proteomes" id="UP000271175"/>
    </source>
</evidence>
<evidence type="ECO:0000313" key="2">
    <source>
        <dbReference type="EMBL" id="MIB63870.1"/>
    </source>
</evidence>
<name>A0A3J2HNL5_ECOLX</name>
<evidence type="ECO:0000313" key="4">
    <source>
        <dbReference type="Proteomes" id="UP000533482"/>
    </source>
</evidence>
<dbReference type="EMBL" id="ROAL01000050">
    <property type="protein sequence ID" value="MIB63870.1"/>
    <property type="molecule type" value="Genomic_DNA"/>
</dbReference>